<accession>A0A151P945</accession>
<organism evidence="1 2">
    <name type="scientific">Alligator mississippiensis</name>
    <name type="common">American alligator</name>
    <dbReference type="NCBI Taxonomy" id="8496"/>
    <lineage>
        <taxon>Eukaryota</taxon>
        <taxon>Metazoa</taxon>
        <taxon>Chordata</taxon>
        <taxon>Craniata</taxon>
        <taxon>Vertebrata</taxon>
        <taxon>Euteleostomi</taxon>
        <taxon>Archelosauria</taxon>
        <taxon>Archosauria</taxon>
        <taxon>Crocodylia</taxon>
        <taxon>Alligatoridae</taxon>
        <taxon>Alligatorinae</taxon>
        <taxon>Alligator</taxon>
    </lineage>
</organism>
<evidence type="ECO:0008006" key="3">
    <source>
        <dbReference type="Google" id="ProtNLM"/>
    </source>
</evidence>
<keyword evidence="2" id="KW-1185">Reference proteome</keyword>
<reference evidence="1 2" key="1">
    <citation type="journal article" date="2012" name="Genome Biol.">
        <title>Sequencing three crocodilian genomes to illuminate the evolution of archosaurs and amniotes.</title>
        <authorList>
            <person name="St John J.A."/>
            <person name="Braun E.L."/>
            <person name="Isberg S.R."/>
            <person name="Miles L.G."/>
            <person name="Chong A.Y."/>
            <person name="Gongora J."/>
            <person name="Dalzell P."/>
            <person name="Moran C."/>
            <person name="Bed'hom B."/>
            <person name="Abzhanov A."/>
            <person name="Burgess S.C."/>
            <person name="Cooksey A.M."/>
            <person name="Castoe T.A."/>
            <person name="Crawford N.G."/>
            <person name="Densmore L.D."/>
            <person name="Drew J.C."/>
            <person name="Edwards S.V."/>
            <person name="Faircloth B.C."/>
            <person name="Fujita M.K."/>
            <person name="Greenwold M.J."/>
            <person name="Hoffmann F.G."/>
            <person name="Howard J.M."/>
            <person name="Iguchi T."/>
            <person name="Janes D.E."/>
            <person name="Khan S.Y."/>
            <person name="Kohno S."/>
            <person name="de Koning A.J."/>
            <person name="Lance S.L."/>
            <person name="McCarthy F.M."/>
            <person name="McCormack J.E."/>
            <person name="Merchant M.E."/>
            <person name="Peterson D.G."/>
            <person name="Pollock D.D."/>
            <person name="Pourmand N."/>
            <person name="Raney B.J."/>
            <person name="Roessler K.A."/>
            <person name="Sanford J.R."/>
            <person name="Sawyer R.H."/>
            <person name="Schmidt C.J."/>
            <person name="Triplett E.W."/>
            <person name="Tuberville T.D."/>
            <person name="Venegas-Anaya M."/>
            <person name="Howard J.T."/>
            <person name="Jarvis E.D."/>
            <person name="Guillette L.J.Jr."/>
            <person name="Glenn T.C."/>
            <person name="Green R.E."/>
            <person name="Ray D.A."/>
        </authorList>
    </citation>
    <scope>NUCLEOTIDE SEQUENCE [LARGE SCALE GENOMIC DNA]</scope>
    <source>
        <strain evidence="1">KSC_2009_1</strain>
    </source>
</reference>
<name>A0A151P945_ALLMI</name>
<dbReference type="STRING" id="8496.A0A151P945"/>
<comment type="caution">
    <text evidence="1">The sequence shown here is derived from an EMBL/GenBank/DDBJ whole genome shotgun (WGS) entry which is preliminary data.</text>
</comment>
<dbReference type="PANTHER" id="PTHR24559">
    <property type="entry name" value="TRANSPOSON TY3-I GAG-POL POLYPROTEIN"/>
    <property type="match status" value="1"/>
</dbReference>
<dbReference type="Gene3D" id="3.30.70.270">
    <property type="match status" value="1"/>
</dbReference>
<gene>
    <name evidence="1" type="ORF">Y1Q_0017745</name>
</gene>
<dbReference type="AlphaFoldDB" id="A0A151P945"/>
<evidence type="ECO:0000313" key="2">
    <source>
        <dbReference type="Proteomes" id="UP000050525"/>
    </source>
</evidence>
<dbReference type="PANTHER" id="PTHR24559:SF454">
    <property type="entry name" value="RIBONUCLEASE H"/>
    <property type="match status" value="1"/>
</dbReference>
<proteinExistence type="predicted"/>
<protein>
    <recommendedName>
        <fullName evidence="3">Reverse transcriptase domain-containing protein</fullName>
    </recommendedName>
</protein>
<sequence length="81" mass="9174">MVVVLKTDVSICLCSDCHKVNEIVMFVAFPMPQVDNMLDKVGQAQYISTLDLTKGNWQIPMVAADTEKMDFGTLWGLFQFR</sequence>
<dbReference type="InterPro" id="IPR043128">
    <property type="entry name" value="Rev_trsase/Diguanyl_cyclase"/>
</dbReference>
<dbReference type="Proteomes" id="UP000050525">
    <property type="component" value="Unassembled WGS sequence"/>
</dbReference>
<evidence type="ECO:0000313" key="1">
    <source>
        <dbReference type="EMBL" id="KYO45568.1"/>
    </source>
</evidence>
<dbReference type="InterPro" id="IPR043502">
    <property type="entry name" value="DNA/RNA_pol_sf"/>
</dbReference>
<dbReference type="SUPFAM" id="SSF56672">
    <property type="entry name" value="DNA/RNA polymerases"/>
    <property type="match status" value="1"/>
</dbReference>
<dbReference type="InterPro" id="IPR053134">
    <property type="entry name" value="RNA-dir_DNA_polymerase"/>
</dbReference>
<dbReference type="EMBL" id="AKHW03000557">
    <property type="protein sequence ID" value="KYO45568.1"/>
    <property type="molecule type" value="Genomic_DNA"/>
</dbReference>
<dbReference type="Gene3D" id="3.10.10.10">
    <property type="entry name" value="HIV Type 1 Reverse Transcriptase, subunit A, domain 1"/>
    <property type="match status" value="1"/>
</dbReference>